<organism evidence="3 4">
    <name type="scientific">Malaciobacter pacificus</name>
    <dbReference type="NCBI Taxonomy" id="1080223"/>
    <lineage>
        <taxon>Bacteria</taxon>
        <taxon>Pseudomonadati</taxon>
        <taxon>Campylobacterota</taxon>
        <taxon>Epsilonproteobacteria</taxon>
        <taxon>Campylobacterales</taxon>
        <taxon>Arcobacteraceae</taxon>
        <taxon>Malaciobacter</taxon>
    </lineage>
</organism>
<evidence type="ECO:0000256" key="1">
    <source>
        <dbReference type="SAM" id="Phobius"/>
    </source>
</evidence>
<name>A0A5C2HF64_9BACT</name>
<reference evidence="3" key="1">
    <citation type="submission" date="2019-09" db="EMBL/GenBank/DDBJ databases">
        <title>Complete genome sequencing of four Arcobacter species reveals a diverse suite of mobile elements.</title>
        <authorList>
            <person name="Miller W.G."/>
            <person name="Yee E."/>
            <person name="Bono J.L."/>
        </authorList>
    </citation>
    <scope>NUCLEOTIDE SEQUENCE [LARGE SCALE GENOMIC DNA]</scope>
    <source>
        <strain evidence="3">LMG 26638</strain>
    </source>
</reference>
<dbReference type="OrthoDB" id="8911262at2"/>
<sequence>MAKKSLFENSTISKINTISKQLNIATMPLSSIGLASSKLFGNSALSQINTISKQLNIATMPLSSIGLASSKLFENSTLSKISTISEQLSIATMPLSSIGLASSKLFENSTLSKISTISEQLSIATMPLSSIGLASSKLFENSTLSKISTISEQLSIATMPLSSIGLASSKLFENSTLSKISTISEQLSIATMPLSSIGLASSKLFGNNELLQLEAKLKFISENIIQVTKSDIEELSDSEIETFNTENISLIEILEELKIETINNKLRFKELNQQLEELLKTAQKQTNSIIINIILGLMVSIIFTYFVQPVVNHIIFSKSQINKILVPEIKRVLKSKISNYRVVVVESYLNVRNKPKLKSKVIFHLTNGDLVEIINKQKNWTLIKKYDSEYETIIQGWVNTRYLLKIK</sequence>
<dbReference type="InterPro" id="IPR003646">
    <property type="entry name" value="SH3-like_bac-type"/>
</dbReference>
<keyword evidence="1" id="KW-1133">Transmembrane helix</keyword>
<evidence type="ECO:0000313" key="3">
    <source>
        <dbReference type="EMBL" id="QEP35042.1"/>
    </source>
</evidence>
<keyword evidence="4" id="KW-1185">Reference proteome</keyword>
<dbReference type="Gene3D" id="2.30.30.40">
    <property type="entry name" value="SH3 Domains"/>
    <property type="match status" value="1"/>
</dbReference>
<evidence type="ECO:0000313" key="4">
    <source>
        <dbReference type="Proteomes" id="UP000322726"/>
    </source>
</evidence>
<dbReference type="EMBL" id="CP035928">
    <property type="protein sequence ID" value="QEP35042.1"/>
    <property type="molecule type" value="Genomic_DNA"/>
</dbReference>
<dbReference type="KEGG" id="apai:APAC_1970"/>
<feature type="transmembrane region" description="Helical" evidence="1">
    <location>
        <begin position="289"/>
        <end position="307"/>
    </location>
</feature>
<keyword evidence="1" id="KW-0812">Transmembrane</keyword>
<proteinExistence type="predicted"/>
<accession>A0A5C2HF64</accession>
<keyword evidence="1" id="KW-0472">Membrane</keyword>
<dbReference type="RefSeq" id="WP_130233949.1">
    <property type="nucleotide sequence ID" value="NZ_CP035928.1"/>
</dbReference>
<dbReference type="Pfam" id="PF08239">
    <property type="entry name" value="SH3_3"/>
    <property type="match status" value="1"/>
</dbReference>
<dbReference type="Proteomes" id="UP000322726">
    <property type="component" value="Chromosome"/>
</dbReference>
<feature type="domain" description="SH3b" evidence="2">
    <location>
        <begin position="347"/>
        <end position="403"/>
    </location>
</feature>
<evidence type="ECO:0000259" key="2">
    <source>
        <dbReference type="Pfam" id="PF08239"/>
    </source>
</evidence>
<protein>
    <submittedName>
        <fullName evidence="3">SH3 domain-containing protein</fullName>
    </submittedName>
</protein>
<dbReference type="AlphaFoldDB" id="A0A5C2HF64"/>
<gene>
    <name evidence="3" type="ORF">APAC_1970</name>
</gene>
<reference evidence="3" key="2">
    <citation type="submission" date="2019-09" db="EMBL/GenBank/DDBJ databases">
        <title>Taxonomic note: a critical rebuttal of the proposed division of the genus Arcobacter into six genera, emended descriptions of Arcobacter anaerophilus and the genus Arcobacter, and an assessment of genus-level boundaries for Epsilonproteobacteria using in silico genomic comparator tools.</title>
        <authorList>
            <person name="On S.L.W."/>
            <person name="Miller W.G."/>
            <person name="Biggs P."/>
            <person name="Cornelius A."/>
            <person name="Vandamme P."/>
        </authorList>
    </citation>
    <scope>NUCLEOTIDE SEQUENCE [LARGE SCALE GENOMIC DNA]</scope>
    <source>
        <strain evidence="3">LMG 26638</strain>
    </source>
</reference>